<dbReference type="RefSeq" id="WP_338391311.1">
    <property type="nucleotide sequence ID" value="NZ_AP025314.1"/>
</dbReference>
<gene>
    <name evidence="1" type="ORF">FUAX_21480</name>
</gene>
<sequence>MIPNKSWKDKNIAERIVKLYQTEELIRAFDFDIDLIYEHVLKHLPVEQQERNEVKAQYLDFLEKMKAEGLDSNPGQHLQSTQALVSELDDLHIQLLGNDSDYRAVFAICRLEIRRLSELNPDKNITPVQVCLNAMFGFLLLRLNGKKISEEDERGIKPIGELLSLLSFHYDKKDRENGQLK</sequence>
<keyword evidence="2" id="KW-1185">Reference proteome</keyword>
<evidence type="ECO:0000313" key="1">
    <source>
        <dbReference type="EMBL" id="BDD09716.1"/>
    </source>
</evidence>
<dbReference type="KEGG" id="fax:FUAX_21480"/>
<evidence type="ECO:0008006" key="3">
    <source>
        <dbReference type="Google" id="ProtNLM"/>
    </source>
</evidence>
<dbReference type="Pfam" id="PF16271">
    <property type="entry name" value="DUF4924"/>
    <property type="match status" value="1"/>
</dbReference>
<evidence type="ECO:0000313" key="2">
    <source>
        <dbReference type="Proteomes" id="UP001348817"/>
    </source>
</evidence>
<proteinExistence type="predicted"/>
<dbReference type="AlphaFoldDB" id="A0AAU9D9Y2"/>
<protein>
    <recommendedName>
        <fullName evidence="3">DUF4924 family protein</fullName>
    </recommendedName>
</protein>
<name>A0AAU9D9Y2_9BACT</name>
<dbReference type="Proteomes" id="UP001348817">
    <property type="component" value="Chromosome"/>
</dbReference>
<dbReference type="InterPro" id="IPR032574">
    <property type="entry name" value="DUF4924"/>
</dbReference>
<dbReference type="EMBL" id="AP025314">
    <property type="protein sequence ID" value="BDD09716.1"/>
    <property type="molecule type" value="Genomic_DNA"/>
</dbReference>
<organism evidence="1 2">
    <name type="scientific">Fulvitalea axinellae</name>
    <dbReference type="NCBI Taxonomy" id="1182444"/>
    <lineage>
        <taxon>Bacteria</taxon>
        <taxon>Pseudomonadati</taxon>
        <taxon>Bacteroidota</taxon>
        <taxon>Cytophagia</taxon>
        <taxon>Cytophagales</taxon>
        <taxon>Persicobacteraceae</taxon>
        <taxon>Fulvitalea</taxon>
    </lineage>
</organism>
<reference evidence="1 2" key="1">
    <citation type="submission" date="2021-12" db="EMBL/GenBank/DDBJ databases">
        <title>Genome sequencing of bacteria with rrn-lacking chromosome and rrn-plasmid.</title>
        <authorList>
            <person name="Anda M."/>
            <person name="Iwasaki W."/>
        </authorList>
    </citation>
    <scope>NUCLEOTIDE SEQUENCE [LARGE SCALE GENOMIC DNA]</scope>
    <source>
        <strain evidence="1 2">DSM 100852</strain>
    </source>
</reference>
<accession>A0AAU9D9Y2</accession>